<gene>
    <name evidence="2" type="ORF">K0M31_009793</name>
</gene>
<evidence type="ECO:0000313" key="2">
    <source>
        <dbReference type="EMBL" id="KAK1121943.1"/>
    </source>
</evidence>
<feature type="region of interest" description="Disordered" evidence="1">
    <location>
        <begin position="31"/>
        <end position="56"/>
    </location>
</feature>
<dbReference type="Proteomes" id="UP001177670">
    <property type="component" value="Unassembled WGS sequence"/>
</dbReference>
<comment type="caution">
    <text evidence="2">The sequence shown here is derived from an EMBL/GenBank/DDBJ whole genome shotgun (WGS) entry which is preliminary data.</text>
</comment>
<evidence type="ECO:0000256" key="1">
    <source>
        <dbReference type="SAM" id="MobiDB-lite"/>
    </source>
</evidence>
<protein>
    <submittedName>
        <fullName evidence="2">Uncharacterized protein</fullName>
    </submittedName>
</protein>
<organism evidence="2 3">
    <name type="scientific">Melipona bicolor</name>
    <dbReference type="NCBI Taxonomy" id="60889"/>
    <lineage>
        <taxon>Eukaryota</taxon>
        <taxon>Metazoa</taxon>
        <taxon>Ecdysozoa</taxon>
        <taxon>Arthropoda</taxon>
        <taxon>Hexapoda</taxon>
        <taxon>Insecta</taxon>
        <taxon>Pterygota</taxon>
        <taxon>Neoptera</taxon>
        <taxon>Endopterygota</taxon>
        <taxon>Hymenoptera</taxon>
        <taxon>Apocrita</taxon>
        <taxon>Aculeata</taxon>
        <taxon>Apoidea</taxon>
        <taxon>Anthophila</taxon>
        <taxon>Apidae</taxon>
        <taxon>Melipona</taxon>
    </lineage>
</organism>
<evidence type="ECO:0000313" key="3">
    <source>
        <dbReference type="Proteomes" id="UP001177670"/>
    </source>
</evidence>
<dbReference type="EMBL" id="JAHYIQ010000024">
    <property type="protein sequence ID" value="KAK1121943.1"/>
    <property type="molecule type" value="Genomic_DNA"/>
</dbReference>
<reference evidence="2" key="1">
    <citation type="submission" date="2021-10" db="EMBL/GenBank/DDBJ databases">
        <title>Melipona bicolor Genome sequencing and assembly.</title>
        <authorList>
            <person name="Araujo N.S."/>
            <person name="Arias M.C."/>
        </authorList>
    </citation>
    <scope>NUCLEOTIDE SEQUENCE</scope>
    <source>
        <strain evidence="2">USP_2M_L1-L4_2017</strain>
        <tissue evidence="2">Whole body</tissue>
    </source>
</reference>
<keyword evidence="3" id="KW-1185">Reference proteome</keyword>
<sequence>MSGGEVIELRNERNTRFDRSFVQLAKKRMQSRNRRREVLRETSPCQRSSPPREALASHLPTAANSIATLIERSEFTRCCSFFRTERKEKEFQFPRCETQVSQTGNASPKYHYANIRRRVAVGSVESQVSRHEQQVTLTIATTRTKPAPF</sequence>
<dbReference type="AlphaFoldDB" id="A0AA40FN16"/>
<proteinExistence type="predicted"/>
<name>A0AA40FN16_9HYME</name>
<accession>A0AA40FN16</accession>